<evidence type="ECO:0000256" key="10">
    <source>
        <dbReference type="ARBA" id="ARBA00023277"/>
    </source>
</evidence>
<keyword evidence="7 11" id="KW-0333">Golgi apparatus</keyword>
<evidence type="ECO:0000256" key="4">
    <source>
        <dbReference type="ARBA" id="ARBA00022692"/>
    </source>
</evidence>
<evidence type="ECO:0000256" key="9">
    <source>
        <dbReference type="ARBA" id="ARBA00023180"/>
    </source>
</evidence>
<keyword evidence="8" id="KW-0472">Membrane</keyword>
<reference evidence="12" key="2">
    <citation type="submission" date="2025-09" db="UniProtKB">
        <authorList>
            <consortium name="Ensembl"/>
        </authorList>
    </citation>
    <scope>IDENTIFICATION</scope>
</reference>
<comment type="similarity">
    <text evidence="2 11">Belongs to the sulfotransferase 2 family.</text>
</comment>
<dbReference type="PANTHER" id="PTHR12137">
    <property type="entry name" value="CARBOHYDRATE SULFOTRANSFERASE"/>
    <property type="match status" value="1"/>
</dbReference>
<dbReference type="EC" id="2.8.2.-" evidence="11"/>
<evidence type="ECO:0000256" key="8">
    <source>
        <dbReference type="ARBA" id="ARBA00023136"/>
    </source>
</evidence>
<accession>A0A3Q3FV72</accession>
<evidence type="ECO:0000256" key="1">
    <source>
        <dbReference type="ARBA" id="ARBA00004323"/>
    </source>
</evidence>
<proteinExistence type="inferred from homology"/>
<reference evidence="12" key="1">
    <citation type="submission" date="2025-08" db="UniProtKB">
        <authorList>
            <consortium name="Ensembl"/>
        </authorList>
    </citation>
    <scope>IDENTIFICATION</scope>
</reference>
<dbReference type="GeneTree" id="ENSGT00940000156614"/>
<evidence type="ECO:0000256" key="7">
    <source>
        <dbReference type="ARBA" id="ARBA00023034"/>
    </source>
</evidence>
<keyword evidence="4" id="KW-0812">Transmembrane</keyword>
<sequence>MRECLRGGNTPILSLSLSPLVLSPSLFHPQLTSPPPPPLSPSLPGTLSSSVLTHNCQEKCVTATKQHFLKESTVFEDLRDAELQQLVVDDNHGIIYCYIPKVGENKSEPYQDPSSTSGVLVHESNTFTQLTSFPRTEMKAKLKRYTKFLFVRDPFVRLISAYRDKFQGHNQYFYHSFAQYILRVYGSNSNPPQTVDEAVASGTRPSFYNFIQYLNTLYILFIESLQEDNMTSDRRKLYKLYEADFRLFGYSKLDD</sequence>
<evidence type="ECO:0000256" key="3">
    <source>
        <dbReference type="ARBA" id="ARBA00022679"/>
    </source>
</evidence>
<keyword evidence="6" id="KW-1133">Transmembrane helix</keyword>
<keyword evidence="3 11" id="KW-0808">Transferase</keyword>
<protein>
    <recommendedName>
        <fullName evidence="11">Carbohydrate sulfotransferase</fullName>
        <ecNumber evidence="11">2.8.2.-</ecNumber>
    </recommendedName>
</protein>
<dbReference type="PANTHER" id="PTHR12137:SF4">
    <property type="entry name" value="CARBOHYDRATE SULFOTRANSFERASE 12"/>
    <property type="match status" value="1"/>
</dbReference>
<dbReference type="Proteomes" id="UP000261660">
    <property type="component" value="Unplaced"/>
</dbReference>
<dbReference type="GO" id="GO:0016051">
    <property type="term" value="P:carbohydrate biosynthetic process"/>
    <property type="evidence" value="ECO:0007669"/>
    <property type="project" value="InterPro"/>
</dbReference>
<keyword evidence="9 11" id="KW-0325">Glycoprotein</keyword>
<dbReference type="GO" id="GO:0030166">
    <property type="term" value="P:proteoglycan biosynthetic process"/>
    <property type="evidence" value="ECO:0007669"/>
    <property type="project" value="TreeGrafter"/>
</dbReference>
<keyword evidence="5 11" id="KW-0735">Signal-anchor</keyword>
<evidence type="ECO:0000256" key="11">
    <source>
        <dbReference type="RuleBase" id="RU364020"/>
    </source>
</evidence>
<evidence type="ECO:0000256" key="6">
    <source>
        <dbReference type="ARBA" id="ARBA00022989"/>
    </source>
</evidence>
<name>A0A3Q3FV72_9LABR</name>
<dbReference type="AlphaFoldDB" id="A0A3Q3FV72"/>
<keyword evidence="13" id="KW-1185">Reference proteome</keyword>
<evidence type="ECO:0000256" key="5">
    <source>
        <dbReference type="ARBA" id="ARBA00022968"/>
    </source>
</evidence>
<keyword evidence="10 11" id="KW-0119">Carbohydrate metabolism</keyword>
<comment type="subcellular location">
    <subcellularLocation>
        <location evidence="1 11">Golgi apparatus membrane</location>
        <topology evidence="1 11">Single-pass type II membrane protein</topology>
    </subcellularLocation>
</comment>
<dbReference type="GO" id="GO:0000139">
    <property type="term" value="C:Golgi membrane"/>
    <property type="evidence" value="ECO:0007669"/>
    <property type="project" value="UniProtKB-SubCell"/>
</dbReference>
<organism evidence="12 13">
    <name type="scientific">Labrus bergylta</name>
    <name type="common">ballan wrasse</name>
    <dbReference type="NCBI Taxonomy" id="56723"/>
    <lineage>
        <taxon>Eukaryota</taxon>
        <taxon>Metazoa</taxon>
        <taxon>Chordata</taxon>
        <taxon>Craniata</taxon>
        <taxon>Vertebrata</taxon>
        <taxon>Euteleostomi</taxon>
        <taxon>Actinopterygii</taxon>
        <taxon>Neopterygii</taxon>
        <taxon>Teleostei</taxon>
        <taxon>Neoteleostei</taxon>
        <taxon>Acanthomorphata</taxon>
        <taxon>Eupercaria</taxon>
        <taxon>Labriformes</taxon>
        <taxon>Labridae</taxon>
        <taxon>Labrus</taxon>
    </lineage>
</organism>
<evidence type="ECO:0000256" key="2">
    <source>
        <dbReference type="ARBA" id="ARBA00006339"/>
    </source>
</evidence>
<evidence type="ECO:0000313" key="12">
    <source>
        <dbReference type="Ensembl" id="ENSLBEP00000022788.1"/>
    </source>
</evidence>
<dbReference type="Pfam" id="PF03567">
    <property type="entry name" value="Sulfotransfer_2"/>
    <property type="match status" value="1"/>
</dbReference>
<dbReference type="Ensembl" id="ENSLBET00000023974.1">
    <property type="protein sequence ID" value="ENSLBEP00000022788.1"/>
    <property type="gene ID" value="ENSLBEG00000017443.1"/>
</dbReference>
<dbReference type="InterPro" id="IPR005331">
    <property type="entry name" value="Sulfotransferase"/>
</dbReference>
<dbReference type="InterPro" id="IPR018011">
    <property type="entry name" value="Carb_sulfotrans_8-10"/>
</dbReference>
<evidence type="ECO:0000313" key="13">
    <source>
        <dbReference type="Proteomes" id="UP000261660"/>
    </source>
</evidence>
<dbReference type="GO" id="GO:0008146">
    <property type="term" value="F:sulfotransferase activity"/>
    <property type="evidence" value="ECO:0007669"/>
    <property type="project" value="InterPro"/>
</dbReference>